<dbReference type="Pfam" id="PF00296">
    <property type="entry name" value="Bac_luciferase"/>
    <property type="match status" value="1"/>
</dbReference>
<protein>
    <submittedName>
        <fullName evidence="6">LLM class flavin-dependent oxidoreductase</fullName>
    </submittedName>
</protein>
<evidence type="ECO:0000313" key="6">
    <source>
        <dbReference type="EMBL" id="QDC40423.1"/>
    </source>
</evidence>
<name>A0A5B8CNZ3_SPHSA</name>
<dbReference type="Proteomes" id="UP000311469">
    <property type="component" value="Plasmid pSF2"/>
</dbReference>
<keyword evidence="4" id="KW-0503">Monooxygenase</keyword>
<dbReference type="EMBL" id="CP041019">
    <property type="protein sequence ID" value="QDC40423.1"/>
    <property type="molecule type" value="Genomic_DNA"/>
</dbReference>
<dbReference type="PANTHER" id="PTHR42847">
    <property type="entry name" value="ALKANESULFONATE MONOOXYGENASE"/>
    <property type="match status" value="1"/>
</dbReference>
<geneLocation type="plasmid" evidence="7">
    <name>psf2</name>
</geneLocation>
<dbReference type="InterPro" id="IPR036661">
    <property type="entry name" value="Luciferase-like_sf"/>
</dbReference>
<dbReference type="Gene3D" id="3.20.20.30">
    <property type="entry name" value="Luciferase-like domain"/>
    <property type="match status" value="1"/>
</dbReference>
<proteinExistence type="predicted"/>
<keyword evidence="6" id="KW-0614">Plasmid</keyword>
<evidence type="ECO:0000256" key="1">
    <source>
        <dbReference type="ARBA" id="ARBA00022630"/>
    </source>
</evidence>
<evidence type="ECO:0000256" key="4">
    <source>
        <dbReference type="ARBA" id="ARBA00023033"/>
    </source>
</evidence>
<feature type="domain" description="Luciferase-like" evidence="5">
    <location>
        <begin position="17"/>
        <end position="283"/>
    </location>
</feature>
<dbReference type="KEGG" id="sufl:FIL70_25155"/>
<dbReference type="GO" id="GO:0008726">
    <property type="term" value="F:alkanesulfonate monooxygenase activity"/>
    <property type="evidence" value="ECO:0007669"/>
    <property type="project" value="TreeGrafter"/>
</dbReference>
<reference evidence="6 7" key="1">
    <citation type="submission" date="2019-06" db="EMBL/GenBank/DDBJ databases">
        <title>Genome organization and adaptive potential of archetypical organophosphate degarding Sphingobium fuliginis ATCC 27551.</title>
        <authorList>
            <person name="Sarwar A."/>
            <person name="Parthasarathy S."/>
            <person name="Singh C."/>
            <person name="Siddavattam D."/>
        </authorList>
    </citation>
    <scope>NUCLEOTIDE SEQUENCE [LARGE SCALE GENOMIC DNA]</scope>
    <source>
        <strain evidence="6 7">ATCC 27551</strain>
        <plasmid evidence="7">psf2</plasmid>
    </source>
</reference>
<keyword evidence="2" id="KW-0288">FMN</keyword>
<dbReference type="AlphaFoldDB" id="A0A5B8CNZ3"/>
<keyword evidence="3" id="KW-0560">Oxidoreductase</keyword>
<evidence type="ECO:0000313" key="7">
    <source>
        <dbReference type="Proteomes" id="UP000311469"/>
    </source>
</evidence>
<dbReference type="InterPro" id="IPR050172">
    <property type="entry name" value="SsuD_RutA_monooxygenase"/>
</dbReference>
<dbReference type="PANTHER" id="PTHR42847:SF4">
    <property type="entry name" value="ALKANESULFONATE MONOOXYGENASE-RELATED"/>
    <property type="match status" value="1"/>
</dbReference>
<evidence type="ECO:0000256" key="2">
    <source>
        <dbReference type="ARBA" id="ARBA00022643"/>
    </source>
</evidence>
<evidence type="ECO:0000256" key="3">
    <source>
        <dbReference type="ARBA" id="ARBA00023002"/>
    </source>
</evidence>
<sequence length="383" mass="42505">MVMPDNEGDCRMQKSIDVGVFIPTVSRGWFHSVNTRYLPGTYEHVLHVVRGAELWGYDFVLSPQNWRGTKGTSKYWRHSLNSMAVTGALLQATNRIKVWSTGYVTETPPAVFADTLATFDQIAPGRIGLNIVTGGKKDIFDTLGMWDDSLDHAERYEKAAEWVDVVKALWTQDVVNHDGKYFHLYDAMMDPKPSVLPTLVNAGASESGLKFAIENCDIAFIACGDDPELIQAAKDSRRLAESMSDRPTKIYALLTLIPGETSSQARELMEWIEAGVDLDGLADMESGYRANKSFDKLSSSSLSLIGGKDYRSVQRGTIVGSYDELPEMLARVVTEAELDGVMLIVPDYIEHLQSLALRTFPRLAEFGITTRLSSPKINANIRP</sequence>
<dbReference type="SUPFAM" id="SSF51679">
    <property type="entry name" value="Bacterial luciferase-like"/>
    <property type="match status" value="1"/>
</dbReference>
<gene>
    <name evidence="6" type="ORF">FIL70_25155</name>
</gene>
<keyword evidence="1" id="KW-0285">Flavoprotein</keyword>
<dbReference type="InterPro" id="IPR011251">
    <property type="entry name" value="Luciferase-like_dom"/>
</dbReference>
<organism evidence="6 7">
    <name type="scientific">Sphingobium fuliginis ATCC 27551</name>
    <dbReference type="NCBI Taxonomy" id="1208342"/>
    <lineage>
        <taxon>Bacteria</taxon>
        <taxon>Pseudomonadati</taxon>
        <taxon>Pseudomonadota</taxon>
        <taxon>Alphaproteobacteria</taxon>
        <taxon>Sphingomonadales</taxon>
        <taxon>Sphingomonadaceae</taxon>
        <taxon>Sphingobium</taxon>
    </lineage>
</organism>
<evidence type="ECO:0000259" key="5">
    <source>
        <dbReference type="Pfam" id="PF00296"/>
    </source>
</evidence>
<dbReference type="GO" id="GO:0046306">
    <property type="term" value="P:alkanesulfonate catabolic process"/>
    <property type="evidence" value="ECO:0007669"/>
    <property type="project" value="TreeGrafter"/>
</dbReference>
<accession>A0A5B8CNZ3</accession>